<evidence type="ECO:0000256" key="10">
    <source>
        <dbReference type="ARBA" id="ARBA00023136"/>
    </source>
</evidence>
<dbReference type="GO" id="GO:0008076">
    <property type="term" value="C:voltage-gated potassium channel complex"/>
    <property type="evidence" value="ECO:0007669"/>
    <property type="project" value="InterPro"/>
</dbReference>
<dbReference type="InterPro" id="IPR003974">
    <property type="entry name" value="K_chnl_volt-dep_Kv3"/>
</dbReference>
<dbReference type="PANTHER" id="PTHR11537">
    <property type="entry name" value="VOLTAGE-GATED POTASSIUM CHANNEL"/>
    <property type="match status" value="1"/>
</dbReference>
<evidence type="ECO:0000256" key="13">
    <source>
        <dbReference type="SAM" id="Phobius"/>
    </source>
</evidence>
<dbReference type="PANTHER" id="PTHR11537:SF252">
    <property type="entry name" value="POTASSIUM VOLTAGE-GATED CHANNEL PROTEIN SHAW"/>
    <property type="match status" value="1"/>
</dbReference>
<feature type="transmembrane region" description="Helical" evidence="13">
    <location>
        <begin position="177"/>
        <end position="198"/>
    </location>
</feature>
<evidence type="ECO:0000256" key="9">
    <source>
        <dbReference type="ARBA" id="ARBA00023065"/>
    </source>
</evidence>
<feature type="transmembrane region" description="Helical" evidence="13">
    <location>
        <begin position="313"/>
        <end position="333"/>
    </location>
</feature>
<dbReference type="PRINTS" id="PR01491">
    <property type="entry name" value="KVCHANNEL"/>
</dbReference>
<feature type="region of interest" description="Disordered" evidence="12">
    <location>
        <begin position="635"/>
        <end position="685"/>
    </location>
</feature>
<evidence type="ECO:0000256" key="12">
    <source>
        <dbReference type="SAM" id="MobiDB-lite"/>
    </source>
</evidence>
<keyword evidence="11" id="KW-0407">Ion channel</keyword>
<reference evidence="16" key="1">
    <citation type="submission" date="2025-08" db="UniProtKB">
        <authorList>
            <consortium name="RefSeq"/>
        </authorList>
    </citation>
    <scope>IDENTIFICATION</scope>
    <source>
        <tissue evidence="16">Tentacle</tissue>
    </source>
</reference>
<dbReference type="GO" id="GO:0051260">
    <property type="term" value="P:protein homooligomerization"/>
    <property type="evidence" value="ECO:0007669"/>
    <property type="project" value="InterPro"/>
</dbReference>
<keyword evidence="4 13" id="KW-0812">Transmembrane</keyword>
<keyword evidence="6" id="KW-0851">Voltage-gated channel</keyword>
<keyword evidence="2" id="KW-0813">Transport</keyword>
<evidence type="ECO:0000313" key="16">
    <source>
        <dbReference type="RefSeq" id="XP_031573647.1"/>
    </source>
</evidence>
<evidence type="ECO:0000256" key="3">
    <source>
        <dbReference type="ARBA" id="ARBA00022538"/>
    </source>
</evidence>
<dbReference type="InterPro" id="IPR011333">
    <property type="entry name" value="SKP1/BTB/POZ_sf"/>
</dbReference>
<evidence type="ECO:0000256" key="6">
    <source>
        <dbReference type="ARBA" id="ARBA00022882"/>
    </source>
</evidence>
<dbReference type="Pfam" id="PF00520">
    <property type="entry name" value="Ion_trans"/>
    <property type="match status" value="1"/>
</dbReference>
<dbReference type="Gene3D" id="1.10.287.70">
    <property type="match status" value="1"/>
</dbReference>
<keyword evidence="10 13" id="KW-0472">Membrane</keyword>
<dbReference type="GO" id="GO:0005251">
    <property type="term" value="F:delayed rectifier potassium channel activity"/>
    <property type="evidence" value="ECO:0007669"/>
    <property type="project" value="TreeGrafter"/>
</dbReference>
<dbReference type="OrthoDB" id="5968179at2759"/>
<keyword evidence="15" id="KW-1185">Reference proteome</keyword>
<dbReference type="GeneID" id="116307515"/>
<dbReference type="Pfam" id="PF02214">
    <property type="entry name" value="BTB_2"/>
    <property type="match status" value="1"/>
</dbReference>
<feature type="transmembrane region" description="Helical" evidence="13">
    <location>
        <begin position="349"/>
        <end position="366"/>
    </location>
</feature>
<feature type="compositionally biased region" description="Low complexity" evidence="12">
    <location>
        <begin position="517"/>
        <end position="526"/>
    </location>
</feature>
<sequence length="685" mass="78535">MTPDTEEGLVNIRRQDRIILNCGGVRHETFRSTLRNYPDTRLAWSVENLANNPDFDPDKNEFFFDRHPGVFAQIMNFYRTGKLHAPHDVCGPLFEKELSYWGIDEKQMEPCCWSFYTQHREAQESLKAFEGVDMSDSESDEDYDSRGRIHDIDQLSKWQKYKPKIWSMFENHRASRMAMVLFGLSLSFIIISVIVYVLQTLPEIKNDRNAKLSLTILEAICGIWFTLEFLIRLAACPSKRHFLTDPMNWVDFVAILPVFVRIIDNYDTYPYDDPSLQYDILAACRLFRLFRFFRLNLGFQIFKQTMIASSRELLLLTLLVLIPVVIFASVAYICERDKQPDKFNSIPKGFWWAIISITTVGYGDLAPITLGGRIFGSLCAATSIIITALPISIIGNNFSLYYSHAQAKMKLPKKEKRAMIGMNNFLMAQSARRSDDVSIDNEAEVPDTETKLHSEMNGLNSDESKIISNNRRARRARSSLYAGGIVPRMSLPVRTRSSEDLTEDKESPPEDRKKSFTSTQTTTIDTPPKSPSHYGNTLTVSHSDISENILDMSCPAYEENRIIHNECEEFGLDDIDRAMAAVEEREKKDKSNGLARPGTPVKRSIKHSVRFVKPTLTVTMDTELGNVNESFVEELVEEELQNEKDRSTENLSKAQNQSPWSPEIVSKKNEKKESTQHSRHHRGRR</sequence>
<feature type="compositionally biased region" description="Basic and acidic residues" evidence="12">
    <location>
        <begin position="496"/>
        <end position="514"/>
    </location>
</feature>
<feature type="compositionally biased region" description="Polar residues" evidence="12">
    <location>
        <begin position="649"/>
        <end position="660"/>
    </location>
</feature>
<dbReference type="InterPro" id="IPR003131">
    <property type="entry name" value="T1-type_BTB"/>
</dbReference>
<evidence type="ECO:0000256" key="4">
    <source>
        <dbReference type="ARBA" id="ARBA00022692"/>
    </source>
</evidence>
<feature type="transmembrane region" description="Helical" evidence="13">
    <location>
        <begin position="378"/>
        <end position="402"/>
    </location>
</feature>
<evidence type="ECO:0000313" key="15">
    <source>
        <dbReference type="Proteomes" id="UP000515163"/>
    </source>
</evidence>
<evidence type="ECO:0000256" key="7">
    <source>
        <dbReference type="ARBA" id="ARBA00022958"/>
    </source>
</evidence>
<dbReference type="InterPro" id="IPR005821">
    <property type="entry name" value="Ion_trans_dom"/>
</dbReference>
<feature type="compositionally biased region" description="Basic and acidic residues" evidence="12">
    <location>
        <begin position="665"/>
        <end position="676"/>
    </location>
</feature>
<evidence type="ECO:0000256" key="2">
    <source>
        <dbReference type="ARBA" id="ARBA00022448"/>
    </source>
</evidence>
<keyword evidence="5" id="KW-0631">Potassium channel</keyword>
<feature type="region of interest" description="Disordered" evidence="12">
    <location>
        <begin position="491"/>
        <end position="539"/>
    </location>
</feature>
<keyword evidence="7" id="KW-0630">Potassium</keyword>
<dbReference type="Gene3D" id="1.20.120.350">
    <property type="entry name" value="Voltage-gated potassium channels. Chain C"/>
    <property type="match status" value="1"/>
</dbReference>
<feature type="domain" description="BTB" evidence="14">
    <location>
        <begin position="16"/>
        <end position="119"/>
    </location>
</feature>
<dbReference type="Proteomes" id="UP000515163">
    <property type="component" value="Unplaced"/>
</dbReference>
<keyword evidence="8 13" id="KW-1133">Transmembrane helix</keyword>
<evidence type="ECO:0000256" key="5">
    <source>
        <dbReference type="ARBA" id="ARBA00022826"/>
    </source>
</evidence>
<gene>
    <name evidence="16" type="primary">LOC116307515</name>
</gene>
<dbReference type="RefSeq" id="XP_031573647.1">
    <property type="nucleotide sequence ID" value="XM_031717787.1"/>
</dbReference>
<dbReference type="Gene3D" id="3.30.710.10">
    <property type="entry name" value="Potassium Channel Kv1.1, Chain A"/>
    <property type="match status" value="1"/>
</dbReference>
<dbReference type="SUPFAM" id="SSF81324">
    <property type="entry name" value="Voltage-gated potassium channels"/>
    <property type="match status" value="1"/>
</dbReference>
<evidence type="ECO:0000256" key="11">
    <source>
        <dbReference type="ARBA" id="ARBA00023303"/>
    </source>
</evidence>
<dbReference type="InterPro" id="IPR027359">
    <property type="entry name" value="Volt_channel_dom_sf"/>
</dbReference>
<proteinExistence type="predicted"/>
<dbReference type="FunFam" id="1.20.120.350:FF:000091">
    <property type="entry name" value="Predicted protein"/>
    <property type="match status" value="1"/>
</dbReference>
<dbReference type="PRINTS" id="PR00169">
    <property type="entry name" value="KCHANNEL"/>
</dbReference>
<dbReference type="InterPro" id="IPR003968">
    <property type="entry name" value="K_chnl_volt-dep_Kv"/>
</dbReference>
<name>A0A6P8J247_ACTTE</name>
<evidence type="ECO:0000259" key="14">
    <source>
        <dbReference type="SMART" id="SM00225"/>
    </source>
</evidence>
<comment type="subcellular location">
    <subcellularLocation>
        <location evidence="1">Membrane</location>
        <topology evidence="1">Multi-pass membrane protein</topology>
    </subcellularLocation>
</comment>
<dbReference type="FunFam" id="1.10.287.70:FF:000002">
    <property type="entry name" value="Potassium voltage-gated channel subfamily a member"/>
    <property type="match status" value="1"/>
</dbReference>
<dbReference type="CDD" id="cd18379">
    <property type="entry name" value="BTB_POZ_Kv3_KCNC"/>
    <property type="match status" value="1"/>
</dbReference>
<dbReference type="AlphaFoldDB" id="A0A6P8J247"/>
<dbReference type="SMART" id="SM00225">
    <property type="entry name" value="BTB"/>
    <property type="match status" value="1"/>
</dbReference>
<organism evidence="15 16">
    <name type="scientific">Actinia tenebrosa</name>
    <name type="common">Australian red waratah sea anemone</name>
    <dbReference type="NCBI Taxonomy" id="6105"/>
    <lineage>
        <taxon>Eukaryota</taxon>
        <taxon>Metazoa</taxon>
        <taxon>Cnidaria</taxon>
        <taxon>Anthozoa</taxon>
        <taxon>Hexacorallia</taxon>
        <taxon>Actiniaria</taxon>
        <taxon>Actiniidae</taxon>
        <taxon>Actinia</taxon>
    </lineage>
</organism>
<accession>A0A6P8J247</accession>
<keyword evidence="3" id="KW-0633">Potassium transport</keyword>
<dbReference type="KEGG" id="aten:116307515"/>
<dbReference type="InterPro" id="IPR028325">
    <property type="entry name" value="VG_K_chnl"/>
</dbReference>
<dbReference type="SUPFAM" id="SSF54695">
    <property type="entry name" value="POZ domain"/>
    <property type="match status" value="1"/>
</dbReference>
<dbReference type="FunFam" id="3.30.710.10:FF:000002">
    <property type="entry name" value="Potassium voltage-gated channel subfamily C member 2"/>
    <property type="match status" value="1"/>
</dbReference>
<dbReference type="InParanoid" id="A0A6P8J247"/>
<protein>
    <submittedName>
        <fullName evidence="16">Potassium voltage-gated channel protein Shaw-like</fullName>
    </submittedName>
</protein>
<feature type="transmembrane region" description="Helical" evidence="13">
    <location>
        <begin position="210"/>
        <end position="235"/>
    </location>
</feature>
<dbReference type="InterPro" id="IPR000210">
    <property type="entry name" value="BTB/POZ_dom"/>
</dbReference>
<dbReference type="PRINTS" id="PR01498">
    <property type="entry name" value="SHAWCHANNEL"/>
</dbReference>
<keyword evidence="9" id="KW-0406">Ion transport</keyword>
<evidence type="ECO:0000256" key="1">
    <source>
        <dbReference type="ARBA" id="ARBA00004141"/>
    </source>
</evidence>
<evidence type="ECO:0000256" key="8">
    <source>
        <dbReference type="ARBA" id="ARBA00022989"/>
    </source>
</evidence>
<dbReference type="GO" id="GO:0001508">
    <property type="term" value="P:action potential"/>
    <property type="evidence" value="ECO:0007669"/>
    <property type="project" value="TreeGrafter"/>
</dbReference>